<dbReference type="Pfam" id="PF10086">
    <property type="entry name" value="YhfC"/>
    <property type="match status" value="1"/>
</dbReference>
<feature type="transmembrane region" description="Helical" evidence="1">
    <location>
        <begin position="106"/>
        <end position="132"/>
    </location>
</feature>
<dbReference type="RefSeq" id="WP_204917492.1">
    <property type="nucleotide sequence ID" value="NZ_BAAAQP010000002.1"/>
</dbReference>
<dbReference type="EMBL" id="JAFBCF010000001">
    <property type="protein sequence ID" value="MBM7799011.1"/>
    <property type="molecule type" value="Genomic_DNA"/>
</dbReference>
<feature type="transmembrane region" description="Helical" evidence="1">
    <location>
        <begin position="6"/>
        <end position="28"/>
    </location>
</feature>
<dbReference type="InterPro" id="IPR011397">
    <property type="entry name" value="YhfC"/>
</dbReference>
<keyword evidence="1" id="KW-0472">Membrane</keyword>
<feature type="transmembrane region" description="Helical" evidence="1">
    <location>
        <begin position="152"/>
        <end position="177"/>
    </location>
</feature>
<feature type="transmembrane region" description="Helical" evidence="1">
    <location>
        <begin position="184"/>
        <end position="203"/>
    </location>
</feature>
<dbReference type="Proteomes" id="UP000704762">
    <property type="component" value="Unassembled WGS sequence"/>
</dbReference>
<organism evidence="2 3">
    <name type="scientific">Microlunatus panaciterrae</name>
    <dbReference type="NCBI Taxonomy" id="400768"/>
    <lineage>
        <taxon>Bacteria</taxon>
        <taxon>Bacillati</taxon>
        <taxon>Actinomycetota</taxon>
        <taxon>Actinomycetes</taxon>
        <taxon>Propionibacteriales</taxon>
        <taxon>Propionibacteriaceae</taxon>
        <taxon>Microlunatus</taxon>
    </lineage>
</organism>
<evidence type="ECO:0000256" key="1">
    <source>
        <dbReference type="SAM" id="Phobius"/>
    </source>
</evidence>
<reference evidence="2 3" key="1">
    <citation type="submission" date="2021-01" db="EMBL/GenBank/DDBJ databases">
        <title>Sequencing the genomes of 1000 actinobacteria strains.</title>
        <authorList>
            <person name="Klenk H.-P."/>
        </authorList>
    </citation>
    <scope>NUCLEOTIDE SEQUENCE [LARGE SCALE GENOMIC DNA]</scope>
    <source>
        <strain evidence="2 3">DSM 18662</strain>
    </source>
</reference>
<keyword evidence="1" id="KW-0812">Transmembrane</keyword>
<accession>A0ABS2RJ48</accession>
<gene>
    <name evidence="2" type="ORF">JOE57_001932</name>
</gene>
<name>A0ABS2RJ48_9ACTN</name>
<sequence>MTTAVAAAFSVEMLLMIALPIIAAVVICRRHSLPLTVPLAAASFFIINMIITAPLTRGLIPANFGRSTVILLLGTVAYSICQELARYASFRFAPALQFRRNDWAGVAAGVGFGGAEAIVIGVQFAWGMGVILLAPQRLGPGVAEQTLSASPWLFLLTGLDRVPAIICSVAFSLLVVMAFRKGTYFLWVAIGLHAALDVVLLTAQRFLPGIWHEVVFVTLAVIAVVFIRRTIRGGTLSATPEGYQTSSPATVGP</sequence>
<feature type="transmembrane region" description="Helical" evidence="1">
    <location>
        <begin position="67"/>
        <end position="85"/>
    </location>
</feature>
<feature type="transmembrane region" description="Helical" evidence="1">
    <location>
        <begin position="209"/>
        <end position="227"/>
    </location>
</feature>
<feature type="transmembrane region" description="Helical" evidence="1">
    <location>
        <begin position="35"/>
        <end position="55"/>
    </location>
</feature>
<keyword evidence="1" id="KW-1133">Transmembrane helix</keyword>
<evidence type="ECO:0000313" key="3">
    <source>
        <dbReference type="Proteomes" id="UP000704762"/>
    </source>
</evidence>
<evidence type="ECO:0000313" key="2">
    <source>
        <dbReference type="EMBL" id="MBM7799011.1"/>
    </source>
</evidence>
<comment type="caution">
    <text evidence="2">The sequence shown here is derived from an EMBL/GenBank/DDBJ whole genome shotgun (WGS) entry which is preliminary data.</text>
</comment>
<protein>
    <submittedName>
        <fullName evidence="2">Membrane protein YhfC</fullName>
    </submittedName>
</protein>
<proteinExistence type="predicted"/>
<keyword evidence="3" id="KW-1185">Reference proteome</keyword>